<sequence length="61" mass="6963">MTKTKNALSKAKEALLKANQKMKESYNKHTKPAREYTIRSKVLLDSSDIKTKQPSKNLLTN</sequence>
<proteinExistence type="predicted"/>
<reference evidence="2 3" key="1">
    <citation type="submission" date="2014-02" db="EMBL/GenBank/DDBJ databases">
        <title>Transposable element dynamics among asymbiotic and ectomycorrhizal Amanita fungi.</title>
        <authorList>
            <consortium name="DOE Joint Genome Institute"/>
            <person name="Hess J."/>
            <person name="Skrede I."/>
            <person name="Wolfe B."/>
            <person name="LaButti K."/>
            <person name="Ohm R.A."/>
            <person name="Grigoriev I.V."/>
            <person name="Pringle A."/>
        </authorList>
    </citation>
    <scope>NUCLEOTIDE SEQUENCE [LARGE SCALE GENOMIC DNA]</scope>
    <source>
        <strain evidence="2 3">SKay4041</strain>
    </source>
</reference>
<accession>A0A2A9N612</accession>
<gene>
    <name evidence="2" type="ORF">AMATHDRAFT_11199</name>
</gene>
<evidence type="ECO:0000313" key="2">
    <source>
        <dbReference type="EMBL" id="PFH44679.1"/>
    </source>
</evidence>
<name>A0A2A9N612_9AGAR</name>
<feature type="coiled-coil region" evidence="1">
    <location>
        <begin position="1"/>
        <end position="28"/>
    </location>
</feature>
<dbReference type="AlphaFoldDB" id="A0A2A9N612"/>
<keyword evidence="1" id="KW-0175">Coiled coil</keyword>
<organism evidence="2 3">
    <name type="scientific">Amanita thiersii Skay4041</name>
    <dbReference type="NCBI Taxonomy" id="703135"/>
    <lineage>
        <taxon>Eukaryota</taxon>
        <taxon>Fungi</taxon>
        <taxon>Dikarya</taxon>
        <taxon>Basidiomycota</taxon>
        <taxon>Agaricomycotina</taxon>
        <taxon>Agaricomycetes</taxon>
        <taxon>Agaricomycetidae</taxon>
        <taxon>Agaricales</taxon>
        <taxon>Pluteineae</taxon>
        <taxon>Amanitaceae</taxon>
        <taxon>Amanita</taxon>
    </lineage>
</organism>
<dbReference type="Proteomes" id="UP000242287">
    <property type="component" value="Unassembled WGS sequence"/>
</dbReference>
<evidence type="ECO:0000313" key="3">
    <source>
        <dbReference type="Proteomes" id="UP000242287"/>
    </source>
</evidence>
<dbReference type="EMBL" id="KZ303059">
    <property type="protein sequence ID" value="PFH44679.1"/>
    <property type="molecule type" value="Genomic_DNA"/>
</dbReference>
<evidence type="ECO:0000256" key="1">
    <source>
        <dbReference type="SAM" id="Coils"/>
    </source>
</evidence>
<keyword evidence="3" id="KW-1185">Reference proteome</keyword>
<protein>
    <submittedName>
        <fullName evidence="2">Uncharacterized protein</fullName>
    </submittedName>
</protein>